<accession>A0ABX4I3K5</accession>
<keyword evidence="2" id="KW-0472">Membrane</keyword>
<keyword evidence="2" id="KW-1133">Transmembrane helix</keyword>
<feature type="region of interest" description="Disordered" evidence="1">
    <location>
        <begin position="161"/>
        <end position="186"/>
    </location>
</feature>
<keyword evidence="4" id="KW-1185">Reference proteome</keyword>
<evidence type="ECO:0000313" key="3">
    <source>
        <dbReference type="EMBL" id="PCO07004.1"/>
    </source>
</evidence>
<protein>
    <submittedName>
        <fullName evidence="3">DUF4381 domain-containing protein</fullName>
    </submittedName>
</protein>
<feature type="compositionally biased region" description="Acidic residues" evidence="1">
    <location>
        <begin position="175"/>
        <end position="186"/>
    </location>
</feature>
<dbReference type="InterPro" id="IPR025489">
    <property type="entry name" value="DUF4381"/>
</dbReference>
<sequence>MQQQPPQVSPVEQALLDELRDIHPPEAISWWPPAPGWWLLAALLIAALYFLFRWLRQRKQRWSRNRYRKEAERLLREIDIREPNAAQEINEILKRVAVTTFGRPNCGNLTGREWLDFLRSTADVDCPTQAETVLLEQIYRTDRWDEQGNSALRDFGIQWSRKHRRDRWPPPAPEMEGEVDGEASRV</sequence>
<organism evidence="3 4">
    <name type="scientific">Microbulbifer flavimaris</name>
    <dbReference type="NCBI Taxonomy" id="1781068"/>
    <lineage>
        <taxon>Bacteria</taxon>
        <taxon>Pseudomonadati</taxon>
        <taxon>Pseudomonadota</taxon>
        <taxon>Gammaproteobacteria</taxon>
        <taxon>Cellvibrionales</taxon>
        <taxon>Microbulbiferaceae</taxon>
        <taxon>Microbulbifer</taxon>
    </lineage>
</organism>
<proteinExistence type="predicted"/>
<evidence type="ECO:0000313" key="4">
    <source>
        <dbReference type="Proteomes" id="UP000218427"/>
    </source>
</evidence>
<evidence type="ECO:0000256" key="2">
    <source>
        <dbReference type="SAM" id="Phobius"/>
    </source>
</evidence>
<name>A0ABX4I3K5_9GAMM</name>
<keyword evidence="2" id="KW-0812">Transmembrane</keyword>
<evidence type="ECO:0000256" key="1">
    <source>
        <dbReference type="SAM" id="MobiDB-lite"/>
    </source>
</evidence>
<dbReference type="EMBL" id="LRFG02000001">
    <property type="protein sequence ID" value="PCO07004.1"/>
    <property type="molecule type" value="Genomic_DNA"/>
</dbReference>
<dbReference type="Proteomes" id="UP000218427">
    <property type="component" value="Unassembled WGS sequence"/>
</dbReference>
<comment type="caution">
    <text evidence="3">The sequence shown here is derived from an EMBL/GenBank/DDBJ whole genome shotgun (WGS) entry which is preliminary data.</text>
</comment>
<reference evidence="3" key="1">
    <citation type="submission" date="2017-08" db="EMBL/GenBank/DDBJ databases">
        <title>Microbulbifer marisrubri sp. nov., a halophilic alphaproteobacterium isolated from marine sediment of the Yellow Sea, China.</title>
        <authorList>
            <person name="Zhang G."/>
            <person name="Xiong Q."/>
        </authorList>
    </citation>
    <scope>NUCLEOTIDE SEQUENCE [LARGE SCALE GENOMIC DNA]</scope>
    <source>
        <strain evidence="3">WRN-8</strain>
    </source>
</reference>
<feature type="transmembrane region" description="Helical" evidence="2">
    <location>
        <begin position="36"/>
        <end position="55"/>
    </location>
</feature>
<dbReference type="Pfam" id="PF14316">
    <property type="entry name" value="DUF4381"/>
    <property type="match status" value="1"/>
</dbReference>
<gene>
    <name evidence="3" type="ORF">AWR36_004515</name>
</gene>